<feature type="region of interest" description="Disordered" evidence="1">
    <location>
        <begin position="220"/>
        <end position="251"/>
    </location>
</feature>
<gene>
    <name evidence="4" type="ORF">Cri9333_1293</name>
</gene>
<dbReference type="HOGENOM" id="CLU_382533_0_0_3"/>
<protein>
    <submittedName>
        <fullName evidence="4">S-layer domain-containing protein</fullName>
    </submittedName>
</protein>
<dbReference type="RefSeq" id="WP_015202314.1">
    <property type="nucleotide sequence ID" value="NC_019753.1"/>
</dbReference>
<reference evidence="4 5" key="1">
    <citation type="submission" date="2012-06" db="EMBL/GenBank/DDBJ databases">
        <title>Finished chromosome of genome of Crinalium epipsammum PCC 9333.</title>
        <authorList>
            <consortium name="US DOE Joint Genome Institute"/>
            <person name="Gugger M."/>
            <person name="Coursin T."/>
            <person name="Rippka R."/>
            <person name="Tandeau De Marsac N."/>
            <person name="Huntemann M."/>
            <person name="Wei C.-L."/>
            <person name="Han J."/>
            <person name="Detter J.C."/>
            <person name="Han C."/>
            <person name="Tapia R."/>
            <person name="Davenport K."/>
            <person name="Daligault H."/>
            <person name="Erkkila T."/>
            <person name="Gu W."/>
            <person name="Munk A.C.C."/>
            <person name="Teshima H."/>
            <person name="Xu Y."/>
            <person name="Chain P."/>
            <person name="Chen A."/>
            <person name="Krypides N."/>
            <person name="Mavromatis K."/>
            <person name="Markowitz V."/>
            <person name="Szeto E."/>
            <person name="Ivanova N."/>
            <person name="Mikhailova N."/>
            <person name="Ovchinnikova G."/>
            <person name="Pagani I."/>
            <person name="Pati A."/>
            <person name="Goodwin L."/>
            <person name="Peters L."/>
            <person name="Pitluck S."/>
            <person name="Woyke T."/>
            <person name="Kerfeld C."/>
        </authorList>
    </citation>
    <scope>NUCLEOTIDE SEQUENCE [LARGE SCALE GENOMIC DNA]</scope>
    <source>
        <strain evidence="4 5">PCC 9333</strain>
    </source>
</reference>
<feature type="chain" id="PRO_5003937722" evidence="2">
    <location>
        <begin position="24"/>
        <end position="723"/>
    </location>
</feature>
<evidence type="ECO:0000256" key="2">
    <source>
        <dbReference type="SAM" id="SignalP"/>
    </source>
</evidence>
<feature type="domain" description="SLH" evidence="3">
    <location>
        <begin position="583"/>
        <end position="642"/>
    </location>
</feature>
<dbReference type="Proteomes" id="UP000010472">
    <property type="component" value="Chromosome"/>
</dbReference>
<dbReference type="InterPro" id="IPR051465">
    <property type="entry name" value="Cell_Envelope_Struct_Comp"/>
</dbReference>
<organism evidence="4 5">
    <name type="scientific">Crinalium epipsammum PCC 9333</name>
    <dbReference type="NCBI Taxonomy" id="1173022"/>
    <lineage>
        <taxon>Bacteria</taxon>
        <taxon>Bacillati</taxon>
        <taxon>Cyanobacteriota</taxon>
        <taxon>Cyanophyceae</taxon>
        <taxon>Gomontiellales</taxon>
        <taxon>Gomontiellaceae</taxon>
        <taxon>Crinalium</taxon>
    </lineage>
</organism>
<evidence type="ECO:0000256" key="1">
    <source>
        <dbReference type="SAM" id="MobiDB-lite"/>
    </source>
</evidence>
<evidence type="ECO:0000313" key="5">
    <source>
        <dbReference type="Proteomes" id="UP000010472"/>
    </source>
</evidence>
<evidence type="ECO:0000313" key="4">
    <source>
        <dbReference type="EMBL" id="AFZ12192.1"/>
    </source>
</evidence>
<keyword evidence="2" id="KW-0732">Signal</keyword>
<feature type="domain" description="SLH" evidence="3">
    <location>
        <begin position="644"/>
        <end position="708"/>
    </location>
</feature>
<evidence type="ECO:0000259" key="3">
    <source>
        <dbReference type="PROSITE" id="PS51272"/>
    </source>
</evidence>
<dbReference type="InterPro" id="IPR001119">
    <property type="entry name" value="SLH_dom"/>
</dbReference>
<feature type="domain" description="SLH" evidence="3">
    <location>
        <begin position="520"/>
        <end position="582"/>
    </location>
</feature>
<dbReference type="EMBL" id="CP003620">
    <property type="protein sequence ID" value="AFZ12192.1"/>
    <property type="molecule type" value="Genomic_DNA"/>
</dbReference>
<proteinExistence type="predicted"/>
<dbReference type="KEGG" id="cep:Cri9333_1293"/>
<sequence>MTVMNRSYFALVGSVAFATASVATNTNDPAIAGISPQTVKNPANVAVELDSSKLKQNNGVEALPLVINAVMKDAVQRTGMPNSQLSVVEVKQQTWSDGCLGLGGAGICTQAMVPGWSVTVTNGESRWLYRTNLSGTVVKWDAAASSIKTARVNPLVSTPPARNTQPAPLRPIQLPDQATRQTETPTPQVRPTPAPTPIVTRRFETPTPQVRPTLVPTPTVTRRFETPTPPATSRVNQPLVTQPSTQPQISSPTNFTLAIRQPLGRSPGVIARVSLKAKKGQSYAQEQFVGDFKYRINKRANFGGGVKAGDRIAVRLYNLQNKLIGYSEFEVLPERSAVNLVVSNFPEQFPIVRTVYGVDSNSDSSIDSGTNVNDYFSQIVDSTAGQESVIFLPSPSKINVNTFQIAGLPNATTNSVYTNSLRTGTNAIANRIVNVSRAGIARALKATPGQINPVINVNANNTSTYEVSQLIGNPLQPQVAQNQPEIPEVQTIVNVPQPEQVQQQPQNVPPQLEIEPNQPNNISFTDVPANYWAKDFITELAQKEIIKGYQGRFRPNDPVTRGELAAMLSLALPKANVRPAVDFKDVSPDQWVHSYILEVYQRGFFELEPGNVVNPNKNVTRLDVLVALARGLNYTPKGLAQNILQVFNDTSAIPTSLRNFVAAATQKGLVVNYPNIKLLKPNQVATRADVAALIYQGMVSTGKAVGISSPYIVGEANKVGQVK</sequence>
<dbReference type="PROSITE" id="PS51272">
    <property type="entry name" value="SLH"/>
    <property type="match status" value="3"/>
</dbReference>
<feature type="compositionally biased region" description="Polar residues" evidence="1">
    <location>
        <begin position="176"/>
        <end position="187"/>
    </location>
</feature>
<dbReference type="AlphaFoldDB" id="K9VXG3"/>
<keyword evidence="5" id="KW-1185">Reference proteome</keyword>
<feature type="signal peptide" evidence="2">
    <location>
        <begin position="1"/>
        <end position="23"/>
    </location>
</feature>
<dbReference type="Pfam" id="PF00395">
    <property type="entry name" value="SLH"/>
    <property type="match status" value="3"/>
</dbReference>
<feature type="region of interest" description="Disordered" evidence="1">
    <location>
        <begin position="154"/>
        <end position="200"/>
    </location>
</feature>
<feature type="compositionally biased region" description="Polar residues" evidence="1">
    <location>
        <begin position="231"/>
        <end position="251"/>
    </location>
</feature>
<name>K9VXG3_9CYAN</name>
<dbReference type="STRING" id="1173022.Cri9333_1293"/>
<dbReference type="PATRIC" id="fig|1173022.3.peg.1405"/>
<dbReference type="eggNOG" id="COG3266">
    <property type="taxonomic scope" value="Bacteria"/>
</dbReference>
<dbReference type="PANTHER" id="PTHR43308:SF5">
    <property type="entry name" value="S-LAYER PROTEIN _ PEPTIDOGLYCAN ENDO-BETA-N-ACETYLGLUCOSAMINIDASE"/>
    <property type="match status" value="1"/>
</dbReference>
<dbReference type="OrthoDB" id="9759810at2"/>
<accession>K9VXG3</accession>
<dbReference type="PANTHER" id="PTHR43308">
    <property type="entry name" value="OUTER MEMBRANE PROTEIN ALPHA-RELATED"/>
    <property type="match status" value="1"/>
</dbReference>